<keyword evidence="2" id="KW-1185">Reference proteome</keyword>
<gene>
    <name evidence="1" type="ORF">MJO28_013071</name>
</gene>
<protein>
    <submittedName>
        <fullName evidence="1">Uncharacterized protein</fullName>
    </submittedName>
</protein>
<feature type="non-terminal residue" evidence="1">
    <location>
        <position position="1"/>
    </location>
</feature>
<reference evidence="2" key="1">
    <citation type="journal article" date="2018" name="BMC Genomics">
        <title>Genomic insights into host adaptation between the wheat stripe rust pathogen (Puccinia striiformis f. sp. tritici) and the barley stripe rust pathogen (Puccinia striiformis f. sp. hordei).</title>
        <authorList>
            <person name="Xia C."/>
            <person name="Wang M."/>
            <person name="Yin C."/>
            <person name="Cornejo O.E."/>
            <person name="Hulbert S.H."/>
            <person name="Chen X."/>
        </authorList>
    </citation>
    <scope>NUCLEOTIDE SEQUENCE [LARGE SCALE GENOMIC DNA]</scope>
    <source>
        <strain evidence="2">93-210</strain>
    </source>
</reference>
<evidence type="ECO:0000313" key="1">
    <source>
        <dbReference type="EMBL" id="KAI7940786.1"/>
    </source>
</evidence>
<dbReference type="Proteomes" id="UP001060170">
    <property type="component" value="Chromosome 13"/>
</dbReference>
<reference evidence="1 2" key="3">
    <citation type="journal article" date="2022" name="Microbiol. Spectr.">
        <title>Folding features and dynamics of 3D genome architecture in plant fungal pathogens.</title>
        <authorList>
            <person name="Xia C."/>
        </authorList>
    </citation>
    <scope>NUCLEOTIDE SEQUENCE [LARGE SCALE GENOMIC DNA]</scope>
    <source>
        <strain evidence="1 2">93-210</strain>
    </source>
</reference>
<accession>A0ACC0DXQ1</accession>
<dbReference type="EMBL" id="CM045877">
    <property type="protein sequence ID" value="KAI7940786.1"/>
    <property type="molecule type" value="Genomic_DNA"/>
</dbReference>
<sequence length="123" mass="13296">AWLNLPTNHSPQTTQSSISKDSPLKSNLSNIPSFAKNPPAFDMNTRAAIISKALILVLFASLAPDVYGTTFKCYQGETETCQYGSNNSIVHLRDHTFYCSGDGQPACCASIAGYNQCYAAQSH</sequence>
<proteinExistence type="predicted"/>
<name>A0ACC0DXQ1_9BASI</name>
<reference evidence="2" key="2">
    <citation type="journal article" date="2018" name="Mol. Plant Microbe Interact.">
        <title>Genome sequence resources for the wheat stripe rust pathogen (Puccinia striiformis f. sp. tritici) and the barley stripe rust pathogen (Puccinia striiformis f. sp. hordei).</title>
        <authorList>
            <person name="Xia C."/>
            <person name="Wang M."/>
            <person name="Yin C."/>
            <person name="Cornejo O.E."/>
            <person name="Hulbert S.H."/>
            <person name="Chen X."/>
        </authorList>
    </citation>
    <scope>NUCLEOTIDE SEQUENCE [LARGE SCALE GENOMIC DNA]</scope>
    <source>
        <strain evidence="2">93-210</strain>
    </source>
</reference>
<evidence type="ECO:0000313" key="2">
    <source>
        <dbReference type="Proteomes" id="UP001060170"/>
    </source>
</evidence>
<comment type="caution">
    <text evidence="1">The sequence shown here is derived from an EMBL/GenBank/DDBJ whole genome shotgun (WGS) entry which is preliminary data.</text>
</comment>
<organism evidence="1 2">
    <name type="scientific">Puccinia striiformis f. sp. tritici</name>
    <dbReference type="NCBI Taxonomy" id="168172"/>
    <lineage>
        <taxon>Eukaryota</taxon>
        <taxon>Fungi</taxon>
        <taxon>Dikarya</taxon>
        <taxon>Basidiomycota</taxon>
        <taxon>Pucciniomycotina</taxon>
        <taxon>Pucciniomycetes</taxon>
        <taxon>Pucciniales</taxon>
        <taxon>Pucciniaceae</taxon>
        <taxon>Puccinia</taxon>
    </lineage>
</organism>